<comment type="similarity">
    <text evidence="2">Belongs to the ABC-2 integral membrane protein family.</text>
</comment>
<evidence type="ECO:0000313" key="10">
    <source>
        <dbReference type="EMBL" id="MDR6224842.1"/>
    </source>
</evidence>
<comment type="caution">
    <text evidence="10">The sequence shown here is derived from an EMBL/GenBank/DDBJ whole genome shotgun (WGS) entry which is preliminary data.</text>
</comment>
<evidence type="ECO:0000256" key="4">
    <source>
        <dbReference type="ARBA" id="ARBA00022475"/>
    </source>
</evidence>
<accession>A0ABU1IJX5</accession>
<keyword evidence="4" id="KW-1003">Cell membrane</keyword>
<dbReference type="Proteomes" id="UP001185012">
    <property type="component" value="Unassembled WGS sequence"/>
</dbReference>
<dbReference type="PROSITE" id="PS51012">
    <property type="entry name" value="ABC_TM2"/>
    <property type="match status" value="1"/>
</dbReference>
<dbReference type="Pfam" id="PF12698">
    <property type="entry name" value="ABC2_membrane_3"/>
    <property type="match status" value="1"/>
</dbReference>
<sequence>MKSIFLLQWRRFRRAPGLVLSFSAMTVFFVFLIAGFMSDHSLTLYVYSDSAWKEEQRDIWLKKLNEADGMEFQWTEENEARQAVAGGEVPLAVKLMESDYRILAAADDPNRYLVDQHLKRVYGEELRLRAAAQGGDESPIRAEVERLLAEPALKVETTSLAGEGDSFTRAVQLQGLFGMTLFFAIYTITYSLSTVAEEKRRGTWDRLILSPLRKWQIYLGHLLYCFVIGYVQVLVIFLLFQYAFGFDLGDRFGTILFITGCYTFAIVALGMLLIGLVQTPEQLQAVIPIVAVSMAMLGGAYWPLEAVSNEVMLAISRVIPVTYGMDALKGAALESQGVMDLVHPLSMMLLFGVLCMGIGINLMERRKG</sequence>
<dbReference type="InterPro" id="IPR013525">
    <property type="entry name" value="ABC2_TM"/>
</dbReference>
<dbReference type="InterPro" id="IPR051449">
    <property type="entry name" value="ABC-2_transporter_component"/>
</dbReference>
<protein>
    <submittedName>
        <fullName evidence="10">ABC-2 type transport system permease protein</fullName>
    </submittedName>
</protein>
<keyword evidence="6 8" id="KW-1133">Transmembrane helix</keyword>
<feature type="transmembrane region" description="Helical" evidence="8">
    <location>
        <begin position="18"/>
        <end position="37"/>
    </location>
</feature>
<evidence type="ECO:0000259" key="9">
    <source>
        <dbReference type="PROSITE" id="PS51012"/>
    </source>
</evidence>
<gene>
    <name evidence="10" type="ORF">JOE21_000833</name>
</gene>
<evidence type="ECO:0000256" key="6">
    <source>
        <dbReference type="ARBA" id="ARBA00022989"/>
    </source>
</evidence>
<evidence type="ECO:0000256" key="7">
    <source>
        <dbReference type="ARBA" id="ARBA00023136"/>
    </source>
</evidence>
<dbReference type="InterPro" id="IPR047817">
    <property type="entry name" value="ABC2_TM_bact-type"/>
</dbReference>
<organism evidence="10 11">
    <name type="scientific">Desmospora profundinema</name>
    <dbReference type="NCBI Taxonomy" id="1571184"/>
    <lineage>
        <taxon>Bacteria</taxon>
        <taxon>Bacillati</taxon>
        <taxon>Bacillota</taxon>
        <taxon>Bacilli</taxon>
        <taxon>Bacillales</taxon>
        <taxon>Thermoactinomycetaceae</taxon>
        <taxon>Desmospora</taxon>
    </lineage>
</organism>
<dbReference type="PANTHER" id="PTHR30294">
    <property type="entry name" value="MEMBRANE COMPONENT OF ABC TRANSPORTER YHHJ-RELATED"/>
    <property type="match status" value="1"/>
</dbReference>
<keyword evidence="11" id="KW-1185">Reference proteome</keyword>
<dbReference type="PANTHER" id="PTHR30294:SF29">
    <property type="entry name" value="MULTIDRUG ABC TRANSPORTER PERMEASE YBHS-RELATED"/>
    <property type="match status" value="1"/>
</dbReference>
<evidence type="ECO:0000256" key="3">
    <source>
        <dbReference type="ARBA" id="ARBA00022448"/>
    </source>
</evidence>
<feature type="transmembrane region" description="Helical" evidence="8">
    <location>
        <begin position="217"/>
        <end position="240"/>
    </location>
</feature>
<feature type="transmembrane region" description="Helical" evidence="8">
    <location>
        <begin position="341"/>
        <end position="363"/>
    </location>
</feature>
<dbReference type="RefSeq" id="WP_309862703.1">
    <property type="nucleotide sequence ID" value="NZ_JAVDQG010000002.1"/>
</dbReference>
<keyword evidence="3" id="KW-0813">Transport</keyword>
<evidence type="ECO:0000313" key="11">
    <source>
        <dbReference type="Proteomes" id="UP001185012"/>
    </source>
</evidence>
<proteinExistence type="inferred from homology"/>
<evidence type="ECO:0000256" key="2">
    <source>
        <dbReference type="ARBA" id="ARBA00007783"/>
    </source>
</evidence>
<dbReference type="EMBL" id="JAVDQG010000002">
    <property type="protein sequence ID" value="MDR6224842.1"/>
    <property type="molecule type" value="Genomic_DNA"/>
</dbReference>
<feature type="transmembrane region" description="Helical" evidence="8">
    <location>
        <begin position="252"/>
        <end position="274"/>
    </location>
</feature>
<evidence type="ECO:0000256" key="1">
    <source>
        <dbReference type="ARBA" id="ARBA00004651"/>
    </source>
</evidence>
<keyword evidence="5 8" id="KW-0812">Transmembrane</keyword>
<evidence type="ECO:0000256" key="5">
    <source>
        <dbReference type="ARBA" id="ARBA00022692"/>
    </source>
</evidence>
<comment type="subcellular location">
    <subcellularLocation>
        <location evidence="1">Cell membrane</location>
        <topology evidence="1">Multi-pass membrane protein</topology>
    </subcellularLocation>
</comment>
<reference evidence="10 11" key="1">
    <citation type="submission" date="2023-07" db="EMBL/GenBank/DDBJ databases">
        <title>Genomic Encyclopedia of Type Strains, Phase IV (KMG-IV): sequencing the most valuable type-strain genomes for metagenomic binning, comparative biology and taxonomic classification.</title>
        <authorList>
            <person name="Goeker M."/>
        </authorList>
    </citation>
    <scope>NUCLEOTIDE SEQUENCE [LARGE SCALE GENOMIC DNA]</scope>
    <source>
        <strain evidence="10 11">DSM 45903</strain>
    </source>
</reference>
<feature type="domain" description="ABC transmembrane type-2" evidence="9">
    <location>
        <begin position="137"/>
        <end position="366"/>
    </location>
</feature>
<evidence type="ECO:0000256" key="8">
    <source>
        <dbReference type="SAM" id="Phobius"/>
    </source>
</evidence>
<feature type="transmembrane region" description="Helical" evidence="8">
    <location>
        <begin position="286"/>
        <end position="304"/>
    </location>
</feature>
<name>A0ABU1IJX5_9BACL</name>
<keyword evidence="7 8" id="KW-0472">Membrane</keyword>
<feature type="transmembrane region" description="Helical" evidence="8">
    <location>
        <begin position="176"/>
        <end position="196"/>
    </location>
</feature>